<name>A0A9P7BV99_RHIOR</name>
<dbReference type="Proteomes" id="UP000716291">
    <property type="component" value="Unassembled WGS sequence"/>
</dbReference>
<protein>
    <submittedName>
        <fullName evidence="1">Uncharacterized protein</fullName>
    </submittedName>
</protein>
<gene>
    <name evidence="1" type="ORF">G6F64_003088</name>
</gene>
<dbReference type="AlphaFoldDB" id="A0A9P7BV99"/>
<reference evidence="1" key="1">
    <citation type="journal article" date="2020" name="Microb. Genom.">
        <title>Genetic diversity of clinical and environmental Mucorales isolates obtained from an investigation of mucormycosis cases among solid organ transplant recipients.</title>
        <authorList>
            <person name="Nguyen M.H."/>
            <person name="Kaul D."/>
            <person name="Muto C."/>
            <person name="Cheng S.J."/>
            <person name="Richter R.A."/>
            <person name="Bruno V.M."/>
            <person name="Liu G."/>
            <person name="Beyhan S."/>
            <person name="Sundermann A.J."/>
            <person name="Mounaud S."/>
            <person name="Pasculle A.W."/>
            <person name="Nierman W.C."/>
            <person name="Driscoll E."/>
            <person name="Cumbie R."/>
            <person name="Clancy C.J."/>
            <person name="Dupont C.L."/>
        </authorList>
    </citation>
    <scope>NUCLEOTIDE SEQUENCE</scope>
    <source>
        <strain evidence="1">GL11</strain>
    </source>
</reference>
<proteinExistence type="predicted"/>
<accession>A0A9P7BV99</accession>
<sequence>MAVSLSGEDHHDWRQTLFANGVTQCHDKRASSATTYLGYLFTSSGQQLSNYLDSLTVKIEKYATILSKRRLSILRSQHGCQFTPS</sequence>
<dbReference type="EMBL" id="JAANQT010000290">
    <property type="protein sequence ID" value="KAG1312366.1"/>
    <property type="molecule type" value="Genomic_DNA"/>
</dbReference>
<organism evidence="1 2">
    <name type="scientific">Rhizopus oryzae</name>
    <name type="common">Mucormycosis agent</name>
    <name type="synonym">Rhizopus arrhizus var. delemar</name>
    <dbReference type="NCBI Taxonomy" id="64495"/>
    <lineage>
        <taxon>Eukaryota</taxon>
        <taxon>Fungi</taxon>
        <taxon>Fungi incertae sedis</taxon>
        <taxon>Mucoromycota</taxon>
        <taxon>Mucoromycotina</taxon>
        <taxon>Mucoromycetes</taxon>
        <taxon>Mucorales</taxon>
        <taxon>Mucorineae</taxon>
        <taxon>Rhizopodaceae</taxon>
        <taxon>Rhizopus</taxon>
    </lineage>
</organism>
<keyword evidence="2" id="KW-1185">Reference proteome</keyword>
<comment type="caution">
    <text evidence="1">The sequence shown here is derived from an EMBL/GenBank/DDBJ whole genome shotgun (WGS) entry which is preliminary data.</text>
</comment>
<evidence type="ECO:0000313" key="1">
    <source>
        <dbReference type="EMBL" id="KAG1312366.1"/>
    </source>
</evidence>
<evidence type="ECO:0000313" key="2">
    <source>
        <dbReference type="Proteomes" id="UP000716291"/>
    </source>
</evidence>